<protein>
    <submittedName>
        <fullName evidence="1">Uncharacterized protein</fullName>
    </submittedName>
</protein>
<evidence type="ECO:0000313" key="1">
    <source>
        <dbReference type="EMBL" id="CAE0470290.1"/>
    </source>
</evidence>
<accession>A0A7S3VC94</accession>
<gene>
    <name evidence="1" type="ORF">CDEB00056_LOCUS15143</name>
</gene>
<dbReference type="EMBL" id="HBIO01019676">
    <property type="protein sequence ID" value="CAE0470290.1"/>
    <property type="molecule type" value="Transcribed_RNA"/>
</dbReference>
<organism evidence="1">
    <name type="scientific">Chaetoceros debilis</name>
    <dbReference type="NCBI Taxonomy" id="122233"/>
    <lineage>
        <taxon>Eukaryota</taxon>
        <taxon>Sar</taxon>
        <taxon>Stramenopiles</taxon>
        <taxon>Ochrophyta</taxon>
        <taxon>Bacillariophyta</taxon>
        <taxon>Coscinodiscophyceae</taxon>
        <taxon>Chaetocerotophycidae</taxon>
        <taxon>Chaetocerotales</taxon>
        <taxon>Chaetocerotaceae</taxon>
        <taxon>Chaetoceros</taxon>
    </lineage>
</organism>
<name>A0A7S3VC94_9STRA</name>
<reference evidence="1" key="1">
    <citation type="submission" date="2021-01" db="EMBL/GenBank/DDBJ databases">
        <authorList>
            <person name="Corre E."/>
            <person name="Pelletier E."/>
            <person name="Niang G."/>
            <person name="Scheremetjew M."/>
            <person name="Finn R."/>
            <person name="Kale V."/>
            <person name="Holt S."/>
            <person name="Cochrane G."/>
            <person name="Meng A."/>
            <person name="Brown T."/>
            <person name="Cohen L."/>
        </authorList>
    </citation>
    <scope>NUCLEOTIDE SEQUENCE</scope>
    <source>
        <strain evidence="1">MM31A-1</strain>
    </source>
</reference>
<proteinExistence type="predicted"/>
<dbReference type="AlphaFoldDB" id="A0A7S3VC94"/>
<sequence>MEIEFTAAPIIDICSCTPNRALILLMPSPSRICVRTAPNIPQGCVVDCFFMGWALVRTNKSSGSACGNTATPSPSSGVGDGACVVDGDTIIAASCSPSAVIHQLF</sequence>